<evidence type="ECO:0000313" key="2">
    <source>
        <dbReference type="Proteomes" id="UP000198312"/>
    </source>
</evidence>
<dbReference type="Gene3D" id="3.40.50.1000">
    <property type="entry name" value="HAD superfamily/HAD-like"/>
    <property type="match status" value="1"/>
</dbReference>
<dbReference type="KEGG" id="vil:CFK37_11325"/>
<keyword evidence="2" id="KW-1185">Reference proteome</keyword>
<dbReference type="RefSeq" id="WP_089061951.1">
    <property type="nucleotide sequence ID" value="NZ_CP022315.1"/>
</dbReference>
<dbReference type="PANTHER" id="PTHR10000:SF55">
    <property type="entry name" value="5-AMINO-6-(5-PHOSPHO-D-RIBITYLAMINO)URACIL PHOSPHATASE YCSE"/>
    <property type="match status" value="1"/>
</dbReference>
<reference evidence="1 2" key="1">
    <citation type="submission" date="2017-07" db="EMBL/GenBank/DDBJ databases">
        <title>Virgibacillus sp. LM2416.</title>
        <authorList>
            <person name="Tak E.J."/>
            <person name="Bae J.-W."/>
        </authorList>
    </citation>
    <scope>NUCLEOTIDE SEQUENCE [LARGE SCALE GENOMIC DNA]</scope>
    <source>
        <strain evidence="1 2">LM2416</strain>
    </source>
</reference>
<dbReference type="SFLD" id="SFLDG01140">
    <property type="entry name" value="C2.B:_Phosphomannomutase_and_P"/>
    <property type="match status" value="1"/>
</dbReference>
<dbReference type="PROSITE" id="PS01229">
    <property type="entry name" value="COF_2"/>
    <property type="match status" value="1"/>
</dbReference>
<dbReference type="GO" id="GO:0005829">
    <property type="term" value="C:cytosol"/>
    <property type="evidence" value="ECO:0007669"/>
    <property type="project" value="TreeGrafter"/>
</dbReference>
<accession>A0A220U3Y0</accession>
<dbReference type="OrthoDB" id="9806027at2"/>
<dbReference type="NCBIfam" id="TIGR01484">
    <property type="entry name" value="HAD-SF-IIB"/>
    <property type="match status" value="1"/>
</dbReference>
<protein>
    <submittedName>
        <fullName evidence="1">Phosphoglycolate phosphatase</fullName>
    </submittedName>
</protein>
<name>A0A220U3Y0_9BACI</name>
<dbReference type="Pfam" id="PF08282">
    <property type="entry name" value="Hydrolase_3"/>
    <property type="match status" value="2"/>
</dbReference>
<dbReference type="SFLD" id="SFLDS00003">
    <property type="entry name" value="Haloacid_Dehalogenase"/>
    <property type="match status" value="1"/>
</dbReference>
<evidence type="ECO:0000313" key="1">
    <source>
        <dbReference type="EMBL" id="ASK62692.1"/>
    </source>
</evidence>
<sequence length="248" mass="27786">MSKIDKQIKLIALDMDGTLLTSDERISERTHNAIKQAMDRDVQVVLSTGRWLGSCYPYAEALGLTSFLVTSNGGEIWTMAKELVERHKIDSALMEKMWNLGKEFGMGCWMIATDVVWRGERPNNFTEHEWLKIGFDSHIPSNLEKFMQELSHFDGLELTNSQPHNLEVNPKGVHKGSALQKICGKLDLKMDEIMTVGDSLNDMKMIQQAGLGIAMGNAQEAIKKAADFTTDTNDRDGVAKAIEHFVLD</sequence>
<dbReference type="GO" id="GO:0000287">
    <property type="term" value="F:magnesium ion binding"/>
    <property type="evidence" value="ECO:0007669"/>
    <property type="project" value="TreeGrafter"/>
</dbReference>
<dbReference type="InterPro" id="IPR023214">
    <property type="entry name" value="HAD_sf"/>
</dbReference>
<dbReference type="Gene3D" id="3.30.1240.10">
    <property type="match status" value="1"/>
</dbReference>
<dbReference type="PANTHER" id="PTHR10000">
    <property type="entry name" value="PHOSPHOSERINE PHOSPHATASE"/>
    <property type="match status" value="1"/>
</dbReference>
<dbReference type="SUPFAM" id="SSF56784">
    <property type="entry name" value="HAD-like"/>
    <property type="match status" value="1"/>
</dbReference>
<dbReference type="SFLD" id="SFLDG01144">
    <property type="entry name" value="C2.B.4:_PGP_Like"/>
    <property type="match status" value="1"/>
</dbReference>
<dbReference type="Proteomes" id="UP000198312">
    <property type="component" value="Chromosome"/>
</dbReference>
<dbReference type="InterPro" id="IPR036412">
    <property type="entry name" value="HAD-like_sf"/>
</dbReference>
<dbReference type="AlphaFoldDB" id="A0A220U3Y0"/>
<gene>
    <name evidence="1" type="ORF">CFK37_11325</name>
</gene>
<dbReference type="InterPro" id="IPR006379">
    <property type="entry name" value="HAD-SF_hydro_IIB"/>
</dbReference>
<dbReference type="EMBL" id="CP022315">
    <property type="protein sequence ID" value="ASK62692.1"/>
    <property type="molecule type" value="Genomic_DNA"/>
</dbReference>
<organism evidence="1 2">
    <name type="scientific">Virgibacillus phasianinus</name>
    <dbReference type="NCBI Taxonomy" id="2017483"/>
    <lineage>
        <taxon>Bacteria</taxon>
        <taxon>Bacillati</taxon>
        <taxon>Bacillota</taxon>
        <taxon>Bacilli</taxon>
        <taxon>Bacillales</taxon>
        <taxon>Bacillaceae</taxon>
        <taxon>Virgibacillus</taxon>
    </lineage>
</organism>
<dbReference type="GO" id="GO:0016791">
    <property type="term" value="F:phosphatase activity"/>
    <property type="evidence" value="ECO:0007669"/>
    <property type="project" value="TreeGrafter"/>
</dbReference>
<dbReference type="CDD" id="cd07516">
    <property type="entry name" value="HAD_Pase"/>
    <property type="match status" value="1"/>
</dbReference>
<dbReference type="PROSITE" id="PS01228">
    <property type="entry name" value="COF_1"/>
    <property type="match status" value="1"/>
</dbReference>
<proteinExistence type="predicted"/>